<evidence type="ECO:0000256" key="1">
    <source>
        <dbReference type="SAM" id="SignalP"/>
    </source>
</evidence>
<keyword evidence="1" id="KW-0732">Signal</keyword>
<evidence type="ECO:0000313" key="3">
    <source>
        <dbReference type="EMBL" id="CDR31239.1"/>
    </source>
</evidence>
<dbReference type="InterPro" id="IPR045032">
    <property type="entry name" value="PEL"/>
</dbReference>
<feature type="chain" id="PRO_5001593254" evidence="1">
    <location>
        <begin position="21"/>
        <end position="1130"/>
    </location>
</feature>
<dbReference type="OrthoDB" id="9804686at2"/>
<dbReference type="PATRIC" id="fig|35623.3.peg.1166"/>
<organism evidence="3 4">
    <name type="scientific">Acholeplasma oculi</name>
    <dbReference type="NCBI Taxonomy" id="35623"/>
    <lineage>
        <taxon>Bacteria</taxon>
        <taxon>Bacillati</taxon>
        <taxon>Mycoplasmatota</taxon>
        <taxon>Mollicutes</taxon>
        <taxon>Acholeplasmatales</taxon>
        <taxon>Acholeplasmataceae</taxon>
        <taxon>Acholeplasma</taxon>
    </lineage>
</organism>
<sequence>MFKKFIIILSVVLMSVIMVACQETLEPVNYDSIFEEIFEEIQLPTETSQNIDLKYESLLYPEAKISWRSNKASIITNQGEVRRPDVETEVDMVAAITYQGIVKTNRFKINVLPVETRVFDLNAYRSDYGFASLVITNRMNQRESVVEVATPVEFLDALKNKNNKIIKITADLNMGFYHVERELKALGKTDEEINAYTDGSFYRMNANVPVLHPTLLEEGVGQMIIQDRNEGLMIYSEYGAKISHLTTIIKTSKDIVIRNLHLTGIWEWDDDLAANYDELDWDYFTIETTQGVWLDHLKFDQSYDGLVDVKGGTSNMTFSYLDLNFQANDFIIDQINHLEATLMTDPTKNPANSRYVRIREFLSVEQIIEYTSMQKKGFNLGNTTMGLGFDTITVTIHHSRFINLADRLPRLRQGDAHVYNVLLDNTGLQRVRDMIGGTGQSLPSQAMVPTEEGAVLFENSKVVNTAEPIKTHQDSILDPEYTGRYQVLNSVLVTGVDFYYGSSYEGQEGGDFFTKWKQANTNVGRLPFFMRNYQEIPYQYKTNPDLNYLVDAQSIGRVLEDNYVGPGIIPDFDWLEIRRVLSNPISPTAVRGHMIDPDSIQIEDDLVELNATFEPANPSVRNFYLGGPSYRRDVDYRLDVDTSNLNTASVGTYEVYYTFTNLNNDWDTYTYTQNVLVYNPNLANEIYRYSATGEFNGTISVDYSVYRNSGTLYYLLSEQDDLTLEDIKNSNDLLSIEISRVNGRILDIETNRLPYLYMYTLREALYSEVVRLDILQEQIVEIRTIQDLNSMITSFSSTGKYYVLMNDIDMSTGRIDQLSTSNVFRGVFDGNGYTLRNYGANMLRGGLFMTINGGMIKNLTLDNFNFNVDSIFAPSSDDPNVLVETRPSDDAGILATYVYGSAVFTNITIQNSSLKTVRNYGAALIGRLRTGEATFNQIRIINVKVDAMVTAAKYTGGLIGGIETNTKLYMNDIFVDGLTITHQQSDMIGAVIGRVRSHAELNRIVLLNVKINGRHNLGILAGKEDNTTTFVHANHVFADVDFTFQPDVSGVYSEYHGYVVGNPDAGKITVENYYVVSDPDFMSNSKGQNTQTGFIDLETVDETWWQTNLNAFTQSELWEYDATGVMKLKD</sequence>
<reference evidence="4" key="1">
    <citation type="submission" date="2014-05" db="EMBL/GenBank/DDBJ databases">
        <authorList>
            <person name="Kube M."/>
        </authorList>
    </citation>
    <scope>NUCLEOTIDE SEQUENCE [LARGE SCALE GENOMIC DNA]</scope>
</reference>
<dbReference type="Gene3D" id="2.160.20.110">
    <property type="match status" value="1"/>
</dbReference>
<dbReference type="GO" id="GO:0030570">
    <property type="term" value="F:pectate lyase activity"/>
    <property type="evidence" value="ECO:0007669"/>
    <property type="project" value="InterPro"/>
</dbReference>
<dbReference type="InterPro" id="IPR046780">
    <property type="entry name" value="aBig_2"/>
</dbReference>
<dbReference type="PROSITE" id="PS51257">
    <property type="entry name" value="PROKAR_LIPOPROTEIN"/>
    <property type="match status" value="1"/>
</dbReference>
<dbReference type="InParanoid" id="A0A061ACW6"/>
<dbReference type="RefSeq" id="WP_045749681.1">
    <property type="nucleotide sequence ID" value="NZ_FUZK01000001.1"/>
</dbReference>
<dbReference type="SUPFAM" id="SSF51126">
    <property type="entry name" value="Pectin lyase-like"/>
    <property type="match status" value="1"/>
</dbReference>
<protein>
    <submittedName>
        <fullName evidence="3">Pectin lyase</fullName>
    </submittedName>
</protein>
<evidence type="ECO:0000259" key="2">
    <source>
        <dbReference type="Pfam" id="PF20578"/>
    </source>
</evidence>
<dbReference type="Proteomes" id="UP000032434">
    <property type="component" value="Chromosome 1"/>
</dbReference>
<dbReference type="HOGENOM" id="CLU_279083_0_0_14"/>
<dbReference type="Gene3D" id="2.160.20.10">
    <property type="entry name" value="Single-stranded right-handed beta-helix, Pectin lyase-like"/>
    <property type="match status" value="1"/>
</dbReference>
<dbReference type="PANTHER" id="PTHR31683:SF18">
    <property type="entry name" value="PECTATE LYASE 21-RELATED"/>
    <property type="match status" value="1"/>
</dbReference>
<dbReference type="InterPro" id="IPR012334">
    <property type="entry name" value="Pectin_lyas_fold"/>
</dbReference>
<dbReference type="AlphaFoldDB" id="A0A061ACW6"/>
<keyword evidence="3" id="KW-0456">Lyase</keyword>
<dbReference type="KEGG" id="aoc:Aocu_11660"/>
<feature type="domain" description="Atrophied bacterial Ig" evidence="2">
    <location>
        <begin position="49"/>
        <end position="112"/>
    </location>
</feature>
<evidence type="ECO:0000313" key="4">
    <source>
        <dbReference type="Proteomes" id="UP000032434"/>
    </source>
</evidence>
<dbReference type="InterPro" id="IPR011050">
    <property type="entry name" value="Pectin_lyase_fold/virulence"/>
</dbReference>
<accession>A0A061ACW6</accession>
<feature type="signal peptide" evidence="1">
    <location>
        <begin position="1"/>
        <end position="20"/>
    </location>
</feature>
<dbReference type="EMBL" id="LK028559">
    <property type="protein sequence ID" value="CDR31239.1"/>
    <property type="molecule type" value="Genomic_DNA"/>
</dbReference>
<dbReference type="STRING" id="35623.Aocu_11660"/>
<name>A0A061ACW6_9MOLU</name>
<dbReference type="Pfam" id="PF20578">
    <property type="entry name" value="aBig_2"/>
    <property type="match status" value="1"/>
</dbReference>
<proteinExistence type="predicted"/>
<dbReference type="PANTHER" id="PTHR31683">
    <property type="entry name" value="PECTATE LYASE 18-RELATED"/>
    <property type="match status" value="1"/>
</dbReference>
<gene>
    <name evidence="3" type="ORF">Aocu_11660</name>
</gene>
<keyword evidence="4" id="KW-1185">Reference proteome</keyword>